<dbReference type="Pfam" id="PF13803">
    <property type="entry name" value="DUF4184"/>
    <property type="match status" value="1"/>
</dbReference>
<dbReference type="RefSeq" id="WP_344158853.1">
    <property type="nucleotide sequence ID" value="NZ_BAAANF010000019.1"/>
</dbReference>
<proteinExistence type="predicted"/>
<dbReference type="EMBL" id="BAAANF010000019">
    <property type="protein sequence ID" value="GAA1703407.1"/>
    <property type="molecule type" value="Genomic_DNA"/>
</dbReference>
<accession>A0ABN2IEI5</accession>
<comment type="caution">
    <text evidence="3">The sequence shown here is derived from an EMBL/GenBank/DDBJ whole genome shotgun (WGS) entry which is preliminary data.</text>
</comment>
<dbReference type="InterPro" id="IPR025238">
    <property type="entry name" value="DUF4184"/>
</dbReference>
<name>A0ABN2IEI5_9ACTN</name>
<feature type="transmembrane region" description="Helical" evidence="1">
    <location>
        <begin position="133"/>
        <end position="151"/>
    </location>
</feature>
<evidence type="ECO:0000256" key="2">
    <source>
        <dbReference type="SAM" id="SignalP"/>
    </source>
</evidence>
<feature type="signal peptide" evidence="2">
    <location>
        <begin position="1"/>
        <end position="22"/>
    </location>
</feature>
<evidence type="ECO:0000313" key="4">
    <source>
        <dbReference type="Proteomes" id="UP001500280"/>
    </source>
</evidence>
<keyword evidence="1" id="KW-0472">Membrane</keyword>
<keyword evidence="4" id="KW-1185">Reference proteome</keyword>
<gene>
    <name evidence="3" type="ORF">GCM10009745_58560</name>
</gene>
<keyword evidence="1" id="KW-0812">Transmembrane</keyword>
<feature type="transmembrane region" description="Helical" evidence="1">
    <location>
        <begin position="70"/>
        <end position="90"/>
    </location>
</feature>
<feature type="transmembrane region" description="Helical" evidence="1">
    <location>
        <begin position="102"/>
        <end position="121"/>
    </location>
</feature>
<feature type="transmembrane region" description="Helical" evidence="1">
    <location>
        <begin position="174"/>
        <end position="193"/>
    </location>
</feature>
<evidence type="ECO:0000313" key="3">
    <source>
        <dbReference type="EMBL" id="GAA1703407.1"/>
    </source>
</evidence>
<keyword evidence="1" id="KW-1133">Transmembrane helix</keyword>
<keyword evidence="2" id="KW-0732">Signal</keyword>
<feature type="chain" id="PRO_5047394929" evidence="2">
    <location>
        <begin position="23"/>
        <end position="245"/>
    </location>
</feature>
<reference evidence="3 4" key="1">
    <citation type="journal article" date="2019" name="Int. J. Syst. Evol. Microbiol.">
        <title>The Global Catalogue of Microorganisms (GCM) 10K type strain sequencing project: providing services to taxonomists for standard genome sequencing and annotation.</title>
        <authorList>
            <consortium name="The Broad Institute Genomics Platform"/>
            <consortium name="The Broad Institute Genome Sequencing Center for Infectious Disease"/>
            <person name="Wu L."/>
            <person name="Ma J."/>
        </authorList>
    </citation>
    <scope>NUCLEOTIDE SEQUENCE [LARGE SCALE GENOMIC DNA]</scope>
    <source>
        <strain evidence="3 4">JCM 14307</strain>
    </source>
</reference>
<organism evidence="3 4">
    <name type="scientific">Kribbella yunnanensis</name>
    <dbReference type="NCBI Taxonomy" id="190194"/>
    <lineage>
        <taxon>Bacteria</taxon>
        <taxon>Bacillati</taxon>
        <taxon>Actinomycetota</taxon>
        <taxon>Actinomycetes</taxon>
        <taxon>Propionibacteriales</taxon>
        <taxon>Kribbellaceae</taxon>
        <taxon>Kribbella</taxon>
    </lineage>
</organism>
<protein>
    <submittedName>
        <fullName evidence="3">DUF4184 family protein</fullName>
    </submittedName>
</protein>
<dbReference type="Proteomes" id="UP001500280">
    <property type="component" value="Unassembled WGS sequence"/>
</dbReference>
<evidence type="ECO:0000256" key="1">
    <source>
        <dbReference type="SAM" id="Phobius"/>
    </source>
</evidence>
<feature type="transmembrane region" description="Helical" evidence="1">
    <location>
        <begin position="220"/>
        <end position="241"/>
    </location>
</feature>
<sequence length="245" mass="26292">MPFTLAHPAAVLPLLRHPFVPAALIAGSMAPDAPYFLTAVGIRSTHAGDWYGSFLNATTTHSLGGLPIDLFYALILVAIYWLLRAPITALGLTLPPLQRPPVLWLVVSALIGAATHLLWDFLTDADFVPAPRALQYASTAFGLIVIGWYLWKHRGALRAPDDTTPRLGFATRRVVIGLLIAAPLLAAAVLAPADYNDYRAASDTWTGVAEGVLTGAVKRAGAAFTIALLGYAVVSWTTRWLRRSS</sequence>